<feature type="transmembrane region" description="Helical" evidence="1">
    <location>
        <begin position="335"/>
        <end position="351"/>
    </location>
</feature>
<dbReference type="SUPFAM" id="SSF82714">
    <property type="entry name" value="Multidrug efflux transporter AcrB TolC docking domain, DN and DC subdomains"/>
    <property type="match status" value="2"/>
</dbReference>
<feature type="transmembrane region" description="Helical" evidence="1">
    <location>
        <begin position="878"/>
        <end position="897"/>
    </location>
</feature>
<reference evidence="2 3" key="1">
    <citation type="submission" date="2023-07" db="EMBL/GenBank/DDBJ databases">
        <title>Genomic Encyclopedia of Type Strains, Phase IV (KMG-IV): sequencing the most valuable type-strain genomes for metagenomic binning, comparative biology and taxonomic classification.</title>
        <authorList>
            <person name="Goeker M."/>
        </authorList>
    </citation>
    <scope>NUCLEOTIDE SEQUENCE [LARGE SCALE GENOMIC DNA]</scope>
    <source>
        <strain evidence="2 3">DSM 11549</strain>
    </source>
</reference>
<dbReference type="PANTHER" id="PTHR32063">
    <property type="match status" value="1"/>
</dbReference>
<feature type="transmembrane region" description="Helical" evidence="1">
    <location>
        <begin position="903"/>
        <end position="929"/>
    </location>
</feature>
<dbReference type="Gene3D" id="3.30.70.1320">
    <property type="entry name" value="Multidrug efflux transporter AcrB pore domain like"/>
    <property type="match status" value="1"/>
</dbReference>
<keyword evidence="1" id="KW-0472">Membrane</keyword>
<dbReference type="SUPFAM" id="SSF82693">
    <property type="entry name" value="Multidrug efflux transporter AcrB pore domain, PN1, PN2, PC1 and PC2 subdomains"/>
    <property type="match status" value="3"/>
</dbReference>
<dbReference type="SUPFAM" id="SSF82866">
    <property type="entry name" value="Multidrug efflux transporter AcrB transmembrane domain"/>
    <property type="match status" value="2"/>
</dbReference>
<dbReference type="PANTHER" id="PTHR32063:SF77">
    <property type="entry name" value="ACR FAMILY TRANSPORT PROTEIN"/>
    <property type="match status" value="1"/>
</dbReference>
<organism evidence="2 3">
    <name type="scientific">Rhodopseudomonas julia</name>
    <dbReference type="NCBI Taxonomy" id="200617"/>
    <lineage>
        <taxon>Bacteria</taxon>
        <taxon>Pseudomonadati</taxon>
        <taxon>Pseudomonadota</taxon>
        <taxon>Alphaproteobacteria</taxon>
        <taxon>Hyphomicrobiales</taxon>
        <taxon>Nitrobacteraceae</taxon>
        <taxon>Rhodopseudomonas</taxon>
    </lineage>
</organism>
<gene>
    <name evidence="2" type="ORF">J2R99_001699</name>
</gene>
<dbReference type="Gene3D" id="1.20.1640.10">
    <property type="entry name" value="Multidrug efflux transporter AcrB transmembrane domain"/>
    <property type="match status" value="2"/>
</dbReference>
<comment type="caution">
    <text evidence="2">The sequence shown here is derived from an EMBL/GenBank/DDBJ whole genome shotgun (WGS) entry which is preliminary data.</text>
</comment>
<dbReference type="Proteomes" id="UP001230253">
    <property type="component" value="Unassembled WGS sequence"/>
</dbReference>
<dbReference type="Gene3D" id="3.30.2090.10">
    <property type="entry name" value="Multidrug efflux transporter AcrB TolC docking domain, DN and DC subdomains"/>
    <property type="match status" value="2"/>
</dbReference>
<feature type="transmembrane region" description="Helical" evidence="1">
    <location>
        <begin position="385"/>
        <end position="403"/>
    </location>
</feature>
<dbReference type="Gene3D" id="3.30.70.1430">
    <property type="entry name" value="Multidrug efflux transporter AcrB pore domain"/>
    <property type="match status" value="2"/>
</dbReference>
<evidence type="ECO:0000313" key="3">
    <source>
        <dbReference type="Proteomes" id="UP001230253"/>
    </source>
</evidence>
<keyword evidence="1" id="KW-1133">Transmembrane helix</keyword>
<feature type="transmembrane region" description="Helical" evidence="1">
    <location>
        <begin position="950"/>
        <end position="971"/>
    </location>
</feature>
<dbReference type="InterPro" id="IPR027463">
    <property type="entry name" value="AcrB_DN_DC_subdom"/>
</dbReference>
<evidence type="ECO:0000313" key="2">
    <source>
        <dbReference type="EMBL" id="MDQ0325850.1"/>
    </source>
</evidence>
<feature type="transmembrane region" description="Helical" evidence="1">
    <location>
        <begin position="848"/>
        <end position="871"/>
    </location>
</feature>
<dbReference type="PRINTS" id="PR00702">
    <property type="entry name" value="ACRIFLAVINRP"/>
</dbReference>
<feature type="transmembrane region" description="Helical" evidence="1">
    <location>
        <begin position="358"/>
        <end position="379"/>
    </location>
</feature>
<name>A0ABU0C881_9BRAD</name>
<keyword evidence="3" id="KW-1185">Reference proteome</keyword>
<protein>
    <submittedName>
        <fullName evidence="2">Multidrug efflux pump subunit AcrB</fullName>
    </submittedName>
</protein>
<dbReference type="Pfam" id="PF00873">
    <property type="entry name" value="ACR_tran"/>
    <property type="match status" value="1"/>
</dbReference>
<evidence type="ECO:0000256" key="1">
    <source>
        <dbReference type="SAM" id="Phobius"/>
    </source>
</evidence>
<feature type="transmembrane region" description="Helical" evidence="1">
    <location>
        <begin position="521"/>
        <end position="539"/>
    </location>
</feature>
<proteinExistence type="predicted"/>
<dbReference type="EMBL" id="JAUSUK010000001">
    <property type="protein sequence ID" value="MDQ0325850.1"/>
    <property type="molecule type" value="Genomic_DNA"/>
</dbReference>
<feature type="transmembrane region" description="Helical" evidence="1">
    <location>
        <begin position="461"/>
        <end position="479"/>
    </location>
</feature>
<dbReference type="Gene3D" id="3.30.70.1440">
    <property type="entry name" value="Multidrug efflux transporter AcrB pore domain"/>
    <property type="match status" value="1"/>
</dbReference>
<sequence length="1031" mass="109474">MNVSAWAVKNPVPVILLFVLLVIGGSFGFSRLGIQSFPDLDLPLIQITARLEGSAPAQLETEVARKIEDSIATLDKINHIRTTIVDGAVSMTAEFTIDKNPQQALDDVRSAVDGIRADLPADMRDPDVRKLSIQSTALLTYAVSSRTLDEAALSWFVDNDMAKALRSVPGVGDVVRVGGIDREIVVSVDRRRLSALGLAITDIADRLRSVQIDQSGGRVETVSSRQSIRVLGKAPTVSRLNSLSIPRAGGTPVRLGDIAEIEDSHADRTSLAYLSGKPVVGVQIKRTNGFSDVAVAEGIRAAVADLAATRPTVEIVEATNTVAATQADYDASMRMLYEGIVIAVLVVWIFLRSWRATFISAAALPLAMIPTFIVMAWFGFTLNEVSLLALSLVIGILVDDAIVEVENIERHLSFCGAAKAATIEATQEIGTAVIATTMTLVAVFLPTAFMGDVPGLVFRQFGITAAAAVLASLLVARLLTPMMAVSLLRPHTKAARSHREGWLMRSYMRLVRCCLAQRKRVVLATILFVAASISLVPLLETTFVPPADVARTTVALSVQPGSSLQETDRVARQAASIIAQVPSVRSVFTIVGAAARSGDGAAPVIDTNMTSASLIVDLTPLDERNQPQIAVEQRIREALAVLPGARVQVGVGEDGSSLDIVLAGDDYEALLKSAADLEAQMRTLPGLGAVTSAAALEAPEVRIVPNGSHASAVGVTPAAIADVVRVATYGDYASSRPKLDLGERQLPIRLRLAADHAPDDDLDALRQLRIDGSKGSVTLGSVADVFLGTGPTAISRIDRQRNITVGVELNGHSAGTILEKVQTLPALRHLPSSVRTVNQGEVERMGSMFAGFLVAMMIGMICIYGVLSLLFHDFLQPFTILMAVPLSLGGALAPLIVTGASFSIAGAIGLLMLVGIVTKNSILIVEYAATAQQKGRQQVEALLDACHKRARPVIMTTMAMIGGMCPVVLGLSGGDPSFRRPMGLVLIGGLLVSTVLSLVVIPVIYSFVDDFSRWIHMRVTREAAHSIEGGR</sequence>
<dbReference type="InterPro" id="IPR001036">
    <property type="entry name" value="Acrflvin-R"/>
</dbReference>
<feature type="transmembrane region" description="Helical" evidence="1">
    <location>
        <begin position="983"/>
        <end position="1008"/>
    </location>
</feature>
<keyword evidence="1" id="KW-0812">Transmembrane</keyword>
<dbReference type="RefSeq" id="WP_307154005.1">
    <property type="nucleotide sequence ID" value="NZ_JAUSUK010000001.1"/>
</dbReference>
<accession>A0ABU0C881</accession>
<feature type="transmembrane region" description="Helical" evidence="1">
    <location>
        <begin position="429"/>
        <end position="449"/>
    </location>
</feature>